<evidence type="ECO:0000313" key="1">
    <source>
        <dbReference type="EMBL" id="CAB4185461.1"/>
    </source>
</evidence>
<dbReference type="EMBL" id="LR797450">
    <property type="protein sequence ID" value="CAB4217656.1"/>
    <property type="molecule type" value="Genomic_DNA"/>
</dbReference>
<accession>A0A6J5RHG7</accession>
<name>A0A6J5RHG7_9CAUD</name>
<proteinExistence type="predicted"/>
<evidence type="ECO:0000313" key="3">
    <source>
        <dbReference type="EMBL" id="CAB4217656.1"/>
    </source>
</evidence>
<evidence type="ECO:0000313" key="2">
    <source>
        <dbReference type="EMBL" id="CAB4193707.1"/>
    </source>
</evidence>
<sequence>MLSRSNPKPVVAECPTCGETRRMFSNKKCVKCAQTGLRSKKSDKPTLRPVSKAGAVRKAADMKYYRASWEAAADDMGTCRCEECRAHLPVFSPNCVSHILSRGAHPEMAHDPDNHNILCQNCHDRWEGGDREGMMIGKRNAIKIARLYSKYQ</sequence>
<protein>
    <submittedName>
        <fullName evidence="2">Uncharacterized protein</fullName>
    </submittedName>
</protein>
<evidence type="ECO:0000313" key="4">
    <source>
        <dbReference type="EMBL" id="CAB5231462.1"/>
    </source>
</evidence>
<dbReference type="EMBL" id="LR798430">
    <property type="protein sequence ID" value="CAB5231462.1"/>
    <property type="molecule type" value="Genomic_DNA"/>
</dbReference>
<organism evidence="2">
    <name type="scientific">uncultured Caudovirales phage</name>
    <dbReference type="NCBI Taxonomy" id="2100421"/>
    <lineage>
        <taxon>Viruses</taxon>
        <taxon>Duplodnaviria</taxon>
        <taxon>Heunggongvirae</taxon>
        <taxon>Uroviricota</taxon>
        <taxon>Caudoviricetes</taxon>
        <taxon>Peduoviridae</taxon>
        <taxon>Maltschvirus</taxon>
        <taxon>Maltschvirus maltsch</taxon>
    </lineage>
</organism>
<gene>
    <name evidence="1" type="ORF">UFOVP1127_77</name>
    <name evidence="2" type="ORF">UFOVP1242_133</name>
    <name evidence="3" type="ORF">UFOVP1492_57</name>
    <name evidence="4" type="ORF">UFOVP1580_86</name>
</gene>
<reference evidence="2" key="1">
    <citation type="submission" date="2020-05" db="EMBL/GenBank/DDBJ databases">
        <authorList>
            <person name="Chiriac C."/>
            <person name="Salcher M."/>
            <person name="Ghai R."/>
            <person name="Kavagutti S V."/>
        </authorList>
    </citation>
    <scope>NUCLEOTIDE SEQUENCE</scope>
</reference>
<dbReference type="EMBL" id="LR797075">
    <property type="protein sequence ID" value="CAB4185461.1"/>
    <property type="molecule type" value="Genomic_DNA"/>
</dbReference>
<dbReference type="EMBL" id="LR797197">
    <property type="protein sequence ID" value="CAB4193707.1"/>
    <property type="molecule type" value="Genomic_DNA"/>
</dbReference>